<sequence length="152" mass="18004">MEKRAQLIKRKLALINAKKIMAQFSSIKLIEFEERNSKWIEKFSLVIKEFIKINSTPTYSLKICNKANSYFRWLEESLIFLKDNKEWLIIVPNCNETIWANVVVDSYSKALRELHNISSGREFIVADKNTEIIAAIYHEECEYEIHIKDMKE</sequence>
<dbReference type="RefSeq" id="WP_014967793.1">
    <property type="nucleotide sequence ID" value="NC_018664.1"/>
</dbReference>
<dbReference type="OrthoDB" id="2887858at2"/>
<dbReference type="HOGENOM" id="CLU_1607529_0_0_9"/>
<organism evidence="1 2">
    <name type="scientific">Gottschalkia acidurici (strain ATCC 7906 / DSM 604 / BCRC 14475 / CIP 104303 / KCTC 5404 / NCIMB 10678 / 9a)</name>
    <name type="common">Clostridium acidurici</name>
    <dbReference type="NCBI Taxonomy" id="1128398"/>
    <lineage>
        <taxon>Bacteria</taxon>
        <taxon>Bacillati</taxon>
        <taxon>Bacillota</taxon>
        <taxon>Tissierellia</taxon>
        <taxon>Tissierellales</taxon>
        <taxon>Gottschalkiaceae</taxon>
        <taxon>Gottschalkia</taxon>
    </lineage>
</organism>
<reference evidence="1 2" key="1">
    <citation type="journal article" date="2012" name="PLoS ONE">
        <title>The purine-utilizing bacterium Clostridium acidurici 9a: a genome-guided metabolic reconsideration.</title>
        <authorList>
            <person name="Hartwich K."/>
            <person name="Poehlein A."/>
            <person name="Daniel R."/>
        </authorList>
    </citation>
    <scope>NUCLEOTIDE SEQUENCE [LARGE SCALE GENOMIC DNA]</scope>
    <source>
        <strain evidence="2">ATCC 7906 / DSM 604 / BCRC 14475 / CIP 104303 / KCTC 5404 / NCIMB 10678 / 9a</strain>
    </source>
</reference>
<dbReference type="AlphaFoldDB" id="K0B0Q3"/>
<dbReference type="eggNOG" id="ENOG5033CS3">
    <property type="taxonomic scope" value="Bacteria"/>
</dbReference>
<accession>K0B0Q3</accession>
<evidence type="ECO:0000313" key="2">
    <source>
        <dbReference type="Proteomes" id="UP000006094"/>
    </source>
</evidence>
<evidence type="ECO:0000313" key="1">
    <source>
        <dbReference type="EMBL" id="AFS78657.1"/>
    </source>
</evidence>
<dbReference type="Proteomes" id="UP000006094">
    <property type="component" value="Chromosome"/>
</dbReference>
<dbReference type="EMBL" id="CP003326">
    <property type="protein sequence ID" value="AFS78657.1"/>
    <property type="molecule type" value="Genomic_DNA"/>
</dbReference>
<gene>
    <name evidence="1" type="ordered locus">Curi_c16500</name>
</gene>
<dbReference type="KEGG" id="cad:Curi_c16500"/>
<protein>
    <submittedName>
        <fullName evidence="1">Uncharacterized protein</fullName>
    </submittedName>
</protein>
<name>K0B0Q3_GOTA9</name>
<proteinExistence type="predicted"/>
<keyword evidence="2" id="KW-1185">Reference proteome</keyword>